<gene>
    <name evidence="6" type="ORF">JGU71_23275</name>
</gene>
<feature type="region of interest" description="Disordered" evidence="4">
    <location>
        <begin position="27"/>
        <end position="53"/>
    </location>
</feature>
<evidence type="ECO:0000256" key="2">
    <source>
        <dbReference type="ARBA" id="ARBA00022729"/>
    </source>
</evidence>
<dbReference type="PANTHER" id="PTHR43248">
    <property type="entry name" value="2-SUCCINYL-6-HYDROXY-2,4-CYCLOHEXADIENE-1-CARBOXYLATE SYNTHASE"/>
    <property type="match status" value="1"/>
</dbReference>
<evidence type="ECO:0000259" key="5">
    <source>
        <dbReference type="Pfam" id="PF00561"/>
    </source>
</evidence>
<evidence type="ECO:0000256" key="4">
    <source>
        <dbReference type="SAM" id="MobiDB-lite"/>
    </source>
</evidence>
<comment type="caution">
    <text evidence="6">The sequence shown here is derived from an EMBL/GenBank/DDBJ whole genome shotgun (WGS) entry which is preliminary data.</text>
</comment>
<proteinExistence type="inferred from homology"/>
<evidence type="ECO:0000313" key="6">
    <source>
        <dbReference type="EMBL" id="MBJ8341813.1"/>
    </source>
</evidence>
<evidence type="ECO:0000256" key="1">
    <source>
        <dbReference type="ARBA" id="ARBA00010088"/>
    </source>
</evidence>
<evidence type="ECO:0000256" key="3">
    <source>
        <dbReference type="ARBA" id="ARBA00022801"/>
    </source>
</evidence>
<dbReference type="Gene3D" id="3.40.50.1820">
    <property type="entry name" value="alpha/beta hydrolase"/>
    <property type="match status" value="1"/>
</dbReference>
<feature type="domain" description="AB hydrolase-1" evidence="5">
    <location>
        <begin position="118"/>
        <end position="497"/>
    </location>
</feature>
<dbReference type="Pfam" id="PF00561">
    <property type="entry name" value="Abhydrolase_1"/>
    <property type="match status" value="1"/>
</dbReference>
<dbReference type="RefSeq" id="WP_199706877.1">
    <property type="nucleotide sequence ID" value="NZ_JAEMNV010000008.1"/>
</dbReference>
<name>A0A934NV24_9NOCA</name>
<dbReference type="PROSITE" id="PS51257">
    <property type="entry name" value="PROKAR_LIPOPROTEIN"/>
    <property type="match status" value="1"/>
</dbReference>
<dbReference type="EMBL" id="JAEMNV010000008">
    <property type="protein sequence ID" value="MBJ8341813.1"/>
    <property type="molecule type" value="Genomic_DNA"/>
</dbReference>
<keyword evidence="7" id="KW-1185">Reference proteome</keyword>
<dbReference type="InterPro" id="IPR000073">
    <property type="entry name" value="AB_hydrolase_1"/>
</dbReference>
<feature type="compositionally biased region" description="Low complexity" evidence="4">
    <location>
        <begin position="28"/>
        <end position="46"/>
    </location>
</feature>
<dbReference type="InterPro" id="IPR051601">
    <property type="entry name" value="Serine_prot/Carboxylest_S33"/>
</dbReference>
<accession>A0A934NV24</accession>
<reference evidence="6" key="1">
    <citation type="submission" date="2020-12" db="EMBL/GenBank/DDBJ databases">
        <title>Antrihabitans popcorni sp. nov. and Antrihabitans auranticaus sp. nov., isolated from a larva cave.</title>
        <authorList>
            <person name="Lee S.D."/>
            <person name="Kim I.S."/>
        </authorList>
    </citation>
    <scope>NUCLEOTIDE SEQUENCE</scope>
    <source>
        <strain evidence="6">YC3-6</strain>
    </source>
</reference>
<comment type="similarity">
    <text evidence="1">Belongs to the peptidase S33 family.</text>
</comment>
<keyword evidence="2" id="KW-0732">Signal</keyword>
<organism evidence="6 7">
    <name type="scientific">Antrihabitans stalagmiti</name>
    <dbReference type="NCBI Taxonomy" id="2799499"/>
    <lineage>
        <taxon>Bacteria</taxon>
        <taxon>Bacillati</taxon>
        <taxon>Actinomycetota</taxon>
        <taxon>Actinomycetes</taxon>
        <taxon>Mycobacteriales</taxon>
        <taxon>Nocardiaceae</taxon>
        <taxon>Antrihabitans</taxon>
    </lineage>
</organism>
<dbReference type="PANTHER" id="PTHR43248:SF29">
    <property type="entry name" value="TRIPEPTIDYL AMINOPEPTIDASE"/>
    <property type="match status" value="1"/>
</dbReference>
<sequence>MPIVERTVAAIAIGTCVGALLAGCTDGSESNTTSTAPSAPAQSSETNPSTDVAPGLEKFYSQKPSWGSCDDFETDEPLSSSLECARITVPIDYDKPDGDEAQIAISRSPASGDRIGSLLFNPGGPGLGGLSMAATVGSGTAVEERFDRIGFDPRGIGASTPTIRCLTPAENDAERQDLDIDESPAGIAETEKEEQEVADKCAERSGTNLLAHVGTREVVRDMDIIRAVLGDDKLNFVGYSYGTRIGAAYAEAFPDRVRALVLDGAVDPEADPLDELVKQFAGFQKAFDDYAADCAESSQCPLGTDPANANRNFRALIDPLIDRPARTTDPRGLGYNDAQTGVLQALYSPQLWRPLTTGLKELQQGRGDTLLGLADLYSGRRDDGTYSNLNDAFEAVRCVDDPRITDRAKVGETNLRIREVAPFLDDGKGTGQAPLDSCVFWPVPNSGEPHTLSVPGLAKVVVVSTTDDPATPYQAGVNLARQLGAALITFRGTQHTVALSSGERCVDDAVIDYLTDLTPPAPDLTC</sequence>
<dbReference type="InterPro" id="IPR029058">
    <property type="entry name" value="AB_hydrolase_fold"/>
</dbReference>
<dbReference type="AlphaFoldDB" id="A0A934NV24"/>
<protein>
    <submittedName>
        <fullName evidence="6">Alpha/beta hydrolase</fullName>
    </submittedName>
</protein>
<dbReference type="SUPFAM" id="SSF53474">
    <property type="entry name" value="alpha/beta-Hydrolases"/>
    <property type="match status" value="1"/>
</dbReference>
<dbReference type="Proteomes" id="UP000655868">
    <property type="component" value="Unassembled WGS sequence"/>
</dbReference>
<evidence type="ECO:0000313" key="7">
    <source>
        <dbReference type="Proteomes" id="UP000655868"/>
    </source>
</evidence>
<keyword evidence="3 6" id="KW-0378">Hydrolase</keyword>
<dbReference type="GO" id="GO:0016787">
    <property type="term" value="F:hydrolase activity"/>
    <property type="evidence" value="ECO:0007669"/>
    <property type="project" value="UniProtKB-KW"/>
</dbReference>